<dbReference type="RefSeq" id="WP_090964818.1">
    <property type="nucleotide sequence ID" value="NZ_FOVG01000003.1"/>
</dbReference>
<feature type="DNA-binding region" description="H-T-H motif" evidence="4">
    <location>
        <begin position="37"/>
        <end position="56"/>
    </location>
</feature>
<dbReference type="AlphaFoldDB" id="A0A1I5EEK9"/>
<organism evidence="6 7">
    <name type="scientific">Candidatus Pantoea varia</name>
    <dbReference type="NCBI Taxonomy" id="1881036"/>
    <lineage>
        <taxon>Bacteria</taxon>
        <taxon>Pseudomonadati</taxon>
        <taxon>Pseudomonadota</taxon>
        <taxon>Gammaproteobacteria</taxon>
        <taxon>Enterobacterales</taxon>
        <taxon>Erwiniaceae</taxon>
        <taxon>Pantoea</taxon>
    </lineage>
</organism>
<dbReference type="PRINTS" id="PR00455">
    <property type="entry name" value="HTHTETR"/>
</dbReference>
<sequence length="208" mass="23136">MTDVSTDGLSEKSRNRKNQVLDAAAKCFRESGFHGSSIARISKMAGMSPGHIYYHFENKEAIVEALIARQENTILELFKDIAVGPSDEALSSAMARYTRKMVDHHMDPDFVGLWLEIAAESSRNPAVAKILHLSHKKTEALLEAQLQARTGITQSADLKKLRSVMHIIPIIFNGLSVYSSIWSDEDKTDKSVLTANINEIIDHFLKGL</sequence>
<keyword evidence="3" id="KW-0804">Transcription</keyword>
<keyword evidence="2 4" id="KW-0238">DNA-binding</keyword>
<evidence type="ECO:0000313" key="7">
    <source>
        <dbReference type="Proteomes" id="UP000198968"/>
    </source>
</evidence>
<evidence type="ECO:0000313" key="6">
    <source>
        <dbReference type="EMBL" id="SFO09934.1"/>
    </source>
</evidence>
<dbReference type="InterPro" id="IPR009057">
    <property type="entry name" value="Homeodomain-like_sf"/>
</dbReference>
<gene>
    <name evidence="6" type="ORF">SAMN05428971_2901</name>
</gene>
<dbReference type="Pfam" id="PF00440">
    <property type="entry name" value="TetR_N"/>
    <property type="match status" value="1"/>
</dbReference>
<feature type="domain" description="HTH tetR-type" evidence="5">
    <location>
        <begin position="14"/>
        <end position="74"/>
    </location>
</feature>
<dbReference type="InterPro" id="IPR001647">
    <property type="entry name" value="HTH_TetR"/>
</dbReference>
<dbReference type="SUPFAM" id="SSF46689">
    <property type="entry name" value="Homeodomain-like"/>
    <property type="match status" value="1"/>
</dbReference>
<dbReference type="EMBL" id="FOVG01000003">
    <property type="protein sequence ID" value="SFO09934.1"/>
    <property type="molecule type" value="Genomic_DNA"/>
</dbReference>
<dbReference type="GO" id="GO:0000976">
    <property type="term" value="F:transcription cis-regulatory region binding"/>
    <property type="evidence" value="ECO:0007669"/>
    <property type="project" value="TreeGrafter"/>
</dbReference>
<evidence type="ECO:0000256" key="3">
    <source>
        <dbReference type="ARBA" id="ARBA00023163"/>
    </source>
</evidence>
<evidence type="ECO:0000259" key="5">
    <source>
        <dbReference type="PROSITE" id="PS50977"/>
    </source>
</evidence>
<dbReference type="PROSITE" id="PS50977">
    <property type="entry name" value="HTH_TETR_2"/>
    <property type="match status" value="1"/>
</dbReference>
<dbReference type="OrthoDB" id="5816932at2"/>
<dbReference type="PANTHER" id="PTHR30055:SF234">
    <property type="entry name" value="HTH-TYPE TRANSCRIPTIONAL REGULATOR BETI"/>
    <property type="match status" value="1"/>
</dbReference>
<keyword evidence="1" id="KW-0805">Transcription regulation</keyword>
<protein>
    <submittedName>
        <fullName evidence="6">Transcriptional regulator, TetR family</fullName>
    </submittedName>
</protein>
<evidence type="ECO:0000256" key="2">
    <source>
        <dbReference type="ARBA" id="ARBA00023125"/>
    </source>
</evidence>
<dbReference type="GO" id="GO:0003700">
    <property type="term" value="F:DNA-binding transcription factor activity"/>
    <property type="evidence" value="ECO:0007669"/>
    <property type="project" value="TreeGrafter"/>
</dbReference>
<dbReference type="Gene3D" id="1.10.357.10">
    <property type="entry name" value="Tetracycline Repressor, domain 2"/>
    <property type="match status" value="1"/>
</dbReference>
<reference evidence="7" key="1">
    <citation type="submission" date="2016-10" db="EMBL/GenBank/DDBJ databases">
        <authorList>
            <person name="Varghese N."/>
            <person name="Submissions S."/>
        </authorList>
    </citation>
    <scope>NUCLEOTIDE SEQUENCE [LARGE SCALE GENOMIC DNA]</scope>
    <source>
        <strain evidence="7">OV426</strain>
    </source>
</reference>
<evidence type="ECO:0000256" key="4">
    <source>
        <dbReference type="PROSITE-ProRule" id="PRU00335"/>
    </source>
</evidence>
<proteinExistence type="predicted"/>
<dbReference type="InterPro" id="IPR050109">
    <property type="entry name" value="HTH-type_TetR-like_transc_reg"/>
</dbReference>
<keyword evidence="7" id="KW-1185">Reference proteome</keyword>
<dbReference type="PANTHER" id="PTHR30055">
    <property type="entry name" value="HTH-TYPE TRANSCRIPTIONAL REGULATOR RUTR"/>
    <property type="match status" value="1"/>
</dbReference>
<name>A0A1I5EEK9_9GAMM</name>
<accession>A0A1I5EEK9</accession>
<dbReference type="Proteomes" id="UP000198968">
    <property type="component" value="Unassembled WGS sequence"/>
</dbReference>
<evidence type="ECO:0000256" key="1">
    <source>
        <dbReference type="ARBA" id="ARBA00023015"/>
    </source>
</evidence>